<dbReference type="EMBL" id="JH712219">
    <property type="protein sequence ID" value="EFO15107.1"/>
    <property type="molecule type" value="Genomic_DNA"/>
</dbReference>
<name>A0A1S0TJK2_LOALO</name>
<proteinExistence type="predicted"/>
<organism evidence="1">
    <name type="scientific">Loa loa</name>
    <name type="common">Eye worm</name>
    <name type="synonym">Filaria loa</name>
    <dbReference type="NCBI Taxonomy" id="7209"/>
    <lineage>
        <taxon>Eukaryota</taxon>
        <taxon>Metazoa</taxon>
        <taxon>Ecdysozoa</taxon>
        <taxon>Nematoda</taxon>
        <taxon>Chromadorea</taxon>
        <taxon>Rhabditida</taxon>
        <taxon>Spirurina</taxon>
        <taxon>Spiruromorpha</taxon>
        <taxon>Filarioidea</taxon>
        <taxon>Onchocercidae</taxon>
        <taxon>Loa</taxon>
    </lineage>
</organism>
<dbReference type="RefSeq" id="XP_003148962.1">
    <property type="nucleotide sequence ID" value="XM_003148914.1"/>
</dbReference>
<dbReference type="KEGG" id="loa:LOAG_13407"/>
<gene>
    <name evidence="1" type="ORF">LOAG_13407</name>
</gene>
<evidence type="ECO:0000313" key="1">
    <source>
        <dbReference type="EMBL" id="EFO15107.1"/>
    </source>
</evidence>
<reference evidence="1" key="1">
    <citation type="submission" date="2012-04" db="EMBL/GenBank/DDBJ databases">
        <title>The Genome Sequence of Loa loa.</title>
        <authorList>
            <consortium name="The Broad Institute Genome Sequencing Platform"/>
            <consortium name="Broad Institute Genome Sequencing Center for Infectious Disease"/>
            <person name="Nutman T.B."/>
            <person name="Fink D.L."/>
            <person name="Russ C."/>
            <person name="Young S."/>
            <person name="Zeng Q."/>
            <person name="Gargeya S."/>
            <person name="Alvarado L."/>
            <person name="Berlin A."/>
            <person name="Chapman S.B."/>
            <person name="Chen Z."/>
            <person name="Freedman E."/>
            <person name="Gellesch M."/>
            <person name="Goldberg J."/>
            <person name="Griggs A."/>
            <person name="Gujja S."/>
            <person name="Heilman E.R."/>
            <person name="Heiman D."/>
            <person name="Howarth C."/>
            <person name="Mehta T."/>
            <person name="Neiman D."/>
            <person name="Pearson M."/>
            <person name="Roberts A."/>
            <person name="Saif S."/>
            <person name="Shea T."/>
            <person name="Shenoy N."/>
            <person name="Sisk P."/>
            <person name="Stolte C."/>
            <person name="Sykes S."/>
            <person name="White J."/>
            <person name="Yandava C."/>
            <person name="Haas B."/>
            <person name="Henn M.R."/>
            <person name="Nusbaum C."/>
            <person name="Birren B."/>
        </authorList>
    </citation>
    <scope>NUCLEOTIDE SEQUENCE [LARGE SCALE GENOMIC DNA]</scope>
</reference>
<dbReference type="InParanoid" id="A0A1S0TJK2"/>
<sequence>MYLTERERERGGKEEEEKKLLITRLTAIEDGDRSKLSNETNTANCLVNEVKHLIQSQILTQYDNVTRSNVGTDHIKVTKVNHRRKCIVKKRILLGQDLKQYVEKPLQ</sequence>
<dbReference type="GeneID" id="9950877"/>
<dbReference type="AlphaFoldDB" id="A0A1S0TJK2"/>
<dbReference type="CTD" id="9950877"/>
<protein>
    <submittedName>
        <fullName evidence="1">Uncharacterized protein</fullName>
    </submittedName>
</protein>
<accession>A0A1S0TJK2</accession>